<name>A0ABP7CGC5_9MICC</name>
<dbReference type="SUPFAM" id="SSF56281">
    <property type="entry name" value="Metallo-hydrolase/oxidoreductase"/>
    <property type="match status" value="1"/>
</dbReference>
<evidence type="ECO:0000256" key="2">
    <source>
        <dbReference type="ARBA" id="ARBA00007749"/>
    </source>
</evidence>
<evidence type="ECO:0000256" key="5">
    <source>
        <dbReference type="ARBA" id="ARBA00022833"/>
    </source>
</evidence>
<dbReference type="PANTHER" id="PTHR42978">
    <property type="entry name" value="QUORUM-QUENCHING LACTONASE YTNP-RELATED-RELATED"/>
    <property type="match status" value="1"/>
</dbReference>
<comment type="caution">
    <text evidence="7">The sequence shown here is derived from an EMBL/GenBank/DDBJ whole genome shotgun (WGS) entry which is preliminary data.</text>
</comment>
<dbReference type="EMBL" id="BAABEO010000017">
    <property type="protein sequence ID" value="GAA3687144.1"/>
    <property type="molecule type" value="Genomic_DNA"/>
</dbReference>
<dbReference type="Gene3D" id="3.60.15.10">
    <property type="entry name" value="Ribonuclease Z/Hydroxyacylglutathione hydrolase-like"/>
    <property type="match status" value="1"/>
</dbReference>
<dbReference type="Proteomes" id="UP001500752">
    <property type="component" value="Unassembled WGS sequence"/>
</dbReference>
<dbReference type="RefSeq" id="WP_345151268.1">
    <property type="nucleotide sequence ID" value="NZ_BAABEO010000017.1"/>
</dbReference>
<accession>A0ABP7CGC5</accession>
<dbReference type="InterPro" id="IPR036866">
    <property type="entry name" value="RibonucZ/Hydroxyglut_hydro"/>
</dbReference>
<evidence type="ECO:0000313" key="7">
    <source>
        <dbReference type="EMBL" id="GAA3687144.1"/>
    </source>
</evidence>
<evidence type="ECO:0000259" key="6">
    <source>
        <dbReference type="SMART" id="SM00849"/>
    </source>
</evidence>
<proteinExistence type="inferred from homology"/>
<dbReference type="InterPro" id="IPR051013">
    <property type="entry name" value="MBL_superfamily_lactonases"/>
</dbReference>
<keyword evidence="4" id="KW-0378">Hydrolase</keyword>
<evidence type="ECO:0000256" key="1">
    <source>
        <dbReference type="ARBA" id="ARBA00001947"/>
    </source>
</evidence>
<protein>
    <submittedName>
        <fullName evidence="7">N-acyl homoserine lactonase family protein</fullName>
    </submittedName>
</protein>
<organism evidence="7 8">
    <name type="scientific">Arthrobacter ginkgonis</name>
    <dbReference type="NCBI Taxonomy" id="1630594"/>
    <lineage>
        <taxon>Bacteria</taxon>
        <taxon>Bacillati</taxon>
        <taxon>Actinomycetota</taxon>
        <taxon>Actinomycetes</taxon>
        <taxon>Micrococcales</taxon>
        <taxon>Micrococcaceae</taxon>
        <taxon>Arthrobacter</taxon>
    </lineage>
</organism>
<comment type="cofactor">
    <cofactor evidence="1">
        <name>Zn(2+)</name>
        <dbReference type="ChEBI" id="CHEBI:29105"/>
    </cofactor>
</comment>
<dbReference type="InterPro" id="IPR001279">
    <property type="entry name" value="Metallo-B-lactamas"/>
</dbReference>
<keyword evidence="8" id="KW-1185">Reference proteome</keyword>
<evidence type="ECO:0000256" key="3">
    <source>
        <dbReference type="ARBA" id="ARBA00022723"/>
    </source>
</evidence>
<dbReference type="CDD" id="cd07729">
    <property type="entry name" value="AHL_lactonase_MBL-fold"/>
    <property type="match status" value="1"/>
</dbReference>
<reference evidence="8" key="1">
    <citation type="journal article" date="2019" name="Int. J. Syst. Evol. Microbiol.">
        <title>The Global Catalogue of Microorganisms (GCM) 10K type strain sequencing project: providing services to taxonomists for standard genome sequencing and annotation.</title>
        <authorList>
            <consortium name="The Broad Institute Genomics Platform"/>
            <consortium name="The Broad Institute Genome Sequencing Center for Infectious Disease"/>
            <person name="Wu L."/>
            <person name="Ma J."/>
        </authorList>
    </citation>
    <scope>NUCLEOTIDE SEQUENCE [LARGE SCALE GENOMIC DNA]</scope>
    <source>
        <strain evidence="8">JCM 30742</strain>
    </source>
</reference>
<feature type="domain" description="Metallo-beta-lactamase" evidence="6">
    <location>
        <begin position="43"/>
        <end position="243"/>
    </location>
</feature>
<dbReference type="SMART" id="SM00849">
    <property type="entry name" value="Lactamase_B"/>
    <property type="match status" value="1"/>
</dbReference>
<dbReference type="Pfam" id="PF00753">
    <property type="entry name" value="Lactamase_B"/>
    <property type="match status" value="1"/>
</dbReference>
<evidence type="ECO:0000256" key="4">
    <source>
        <dbReference type="ARBA" id="ARBA00022801"/>
    </source>
</evidence>
<sequence>MTTTVDDEYEVIIVRYASRQTMRSQVYLNYHLYGEPDGPIGMDYYFWIVRNARRTFVIDTGYSTLGGENRNRGHLIHPGEALRKLGIDPDEATLVLTHAHYDHAGNVDLFPNSTVIVPKTEFDFWTGPYARRLQYHHSVEDTEIEHLRTVYEQGRIRFHAGEERLAPGLEMIQLGGHSPGQAILTVKTSAGTVLLASDATHYYEELERDMPFLVVADLEAMYAGFDEMKRLVAERGAILVPGHDPAVLARHEQYDGDLAGIAASIGRLPRPTAQPQHTAPKEKETP</sequence>
<keyword evidence="5" id="KW-0862">Zinc</keyword>
<dbReference type="PANTHER" id="PTHR42978:SF7">
    <property type="entry name" value="METALLO-HYDROLASE RV2300C-RELATED"/>
    <property type="match status" value="1"/>
</dbReference>
<evidence type="ECO:0000313" key="8">
    <source>
        <dbReference type="Proteomes" id="UP001500752"/>
    </source>
</evidence>
<keyword evidence="3" id="KW-0479">Metal-binding</keyword>
<comment type="similarity">
    <text evidence="2">Belongs to the metallo-beta-lactamase superfamily.</text>
</comment>
<gene>
    <name evidence="7" type="ORF">GCM10023081_25630</name>
</gene>